<accession>A0A8R1U2W2</accession>
<feature type="compositionally biased region" description="Polar residues" evidence="1">
    <location>
        <begin position="473"/>
        <end position="485"/>
    </location>
</feature>
<accession>A0A2A6BV11</accession>
<feature type="signal peptide" evidence="2">
    <location>
        <begin position="1"/>
        <end position="16"/>
    </location>
</feature>
<feature type="compositionally biased region" description="Low complexity" evidence="1">
    <location>
        <begin position="128"/>
        <end position="142"/>
    </location>
</feature>
<feature type="chain" id="PRO_5043983016" evidence="2">
    <location>
        <begin position="17"/>
        <end position="1279"/>
    </location>
</feature>
<reference evidence="4" key="1">
    <citation type="journal article" date="2008" name="Nat. Genet.">
        <title>The Pristionchus pacificus genome provides a unique perspective on nematode lifestyle and parasitism.</title>
        <authorList>
            <person name="Dieterich C."/>
            <person name="Clifton S.W."/>
            <person name="Schuster L.N."/>
            <person name="Chinwalla A."/>
            <person name="Delehaunty K."/>
            <person name="Dinkelacker I."/>
            <person name="Fulton L."/>
            <person name="Fulton R."/>
            <person name="Godfrey J."/>
            <person name="Minx P."/>
            <person name="Mitreva M."/>
            <person name="Roeseler W."/>
            <person name="Tian H."/>
            <person name="Witte H."/>
            <person name="Yang S.P."/>
            <person name="Wilson R.K."/>
            <person name="Sommer R.J."/>
        </authorList>
    </citation>
    <scope>NUCLEOTIDE SEQUENCE [LARGE SCALE GENOMIC DNA]</scope>
    <source>
        <strain evidence="4">PS312</strain>
    </source>
</reference>
<feature type="compositionally biased region" description="Low complexity" evidence="1">
    <location>
        <begin position="253"/>
        <end position="262"/>
    </location>
</feature>
<proteinExistence type="predicted"/>
<feature type="region of interest" description="Disordered" evidence="1">
    <location>
        <begin position="275"/>
        <end position="355"/>
    </location>
</feature>
<feature type="compositionally biased region" description="Low complexity" evidence="1">
    <location>
        <begin position="279"/>
        <end position="308"/>
    </location>
</feature>
<feature type="region of interest" description="Disordered" evidence="1">
    <location>
        <begin position="809"/>
        <end position="1188"/>
    </location>
</feature>
<sequence>MHLLVLLTYMANMVWSQMYVRTDTTFIPLTSLDVDLIQCSRICEKDPACVGFFVDTSRCTNLASGDYHPVDVVSFRKAGSLGPCPAGTKRWQMVFGTDPKRPKPDQSPSSGTTAFTTQGNGEDSGAKTVPSTTTGAPSTATTMSDSGPGVASEGISGASSPSMTTTSVQSSTIPVDNAVPSTGTTDGNGVKIRSEPSGGTSSPFPTTTSIPSTSTTSSSPPSINQAHAMTIVSLGDILSSTMTTSGGTGGDTGMTSEDTSGSGFTASAQIVVGTTPALSPSTTDSSAGTTSTTMTGAPSTTTTGQSTGAVSVHPITPTTLSSTESSAVPDSTSIQTTLTTADGSGTTNGEDEATKKTRVTCPDSEINGCRRIVPRCKKNCVPCGCGICTYEMYVRTDTTFIPLTSVDDLACVGFYADASRCISMASGDPANVVSFRKAGSIGSCPAGTKRWQMVFGTDPKGYTLAQSSGITMNTETSSGANSSFPATMPSGSSKSSTTISSTSGMVSLGDTVDGVSELATEVASGTRSPSKCKCESAKTAKMYVRTDTTVIPLSSLDVDLIQCSRICEKDPASVGFFVDTSRCINLASGDSYPVDVVSFRKAGSIGSCPAGTKRWQMVFGIDKKGPKPDQLSTSGTMSSGTTHGNGSGDSGSVTNTVSVEEHISRTSTESSTALGSSIDSSIASAAKTTTKSKDEEAKDSDELCVQFILFADDFDHDDVASILRSIMRLLLMAIYLPCVVRGALPPLLYVRNDTTTIPLVGLNVDLNQCVRDCEREAGCVGFSVPAGGAHCTNMDVSAPNPENTVVIKKGGPGGTCPAGTKRWQEVLGTSGPSGPNNGPSGPSGPSGSNGSGNSGGPNGPSGPNEYNGGGTGGRVEPNVPNGQSGTNGPNGSNGSNGSGNVPNGSNGGETNGPSSGGGTDGSGSKDPKTTGTTAPSGVGGGVDGGPDGGTTTDGSKATTPTTTVPGADTTSGTSSSSTTSTTQTTTSTSTVSSTTSTTTVPVSSSTSTTTVPTTTTPPETTTTSTTPKTTSVPTTTPTTTPVPATTTTTSTTTPVPTTTTTTSTTTPVPTTTTTTSTTTPVPTTTTTTSTTTPVPTTTTTTSTTTPVPTTTTTTSTTTPVPTTTTTTSTTTPTTTSVPTTTTTPVPTTTSIPTTPTTTPTTTSEPTTTTTTSIPTTTTTTPTTTPEPTTTPLACSMCAEPLEYTCDVYRCCNHDYLNVTKVTPEGCTQLSCSMGNLVAVDSMDVETIKVPSLTCNAASAYTYTDAGAGKTTAKATCEFN</sequence>
<dbReference type="Proteomes" id="UP000005239">
    <property type="component" value="Unassembled WGS sequence"/>
</dbReference>
<feature type="region of interest" description="Disordered" evidence="1">
    <location>
        <begin position="625"/>
        <end position="654"/>
    </location>
</feature>
<feature type="compositionally biased region" description="Polar residues" evidence="1">
    <location>
        <begin position="106"/>
        <end position="121"/>
    </location>
</feature>
<feature type="compositionally biased region" description="Low complexity" evidence="1">
    <location>
        <begin position="632"/>
        <end position="642"/>
    </location>
</feature>
<feature type="region of interest" description="Disordered" evidence="1">
    <location>
        <begin position="473"/>
        <end position="502"/>
    </location>
</feature>
<reference evidence="3" key="2">
    <citation type="submission" date="2022-06" db="UniProtKB">
        <authorList>
            <consortium name="EnsemblMetazoa"/>
        </authorList>
    </citation>
    <scope>IDENTIFICATION</scope>
    <source>
        <strain evidence="3">PS312</strain>
    </source>
</reference>
<feature type="compositionally biased region" description="Low complexity" evidence="1">
    <location>
        <begin position="490"/>
        <end position="502"/>
    </location>
</feature>
<evidence type="ECO:0000313" key="3">
    <source>
        <dbReference type="EnsemblMetazoa" id="PPA00990.1"/>
    </source>
</evidence>
<name>A0A2A6BV11_PRIPA</name>
<feature type="compositionally biased region" description="Low complexity" evidence="1">
    <location>
        <begin position="196"/>
        <end position="223"/>
    </location>
</feature>
<feature type="compositionally biased region" description="Gly residues" evidence="1">
    <location>
        <begin position="937"/>
        <end position="948"/>
    </location>
</feature>
<gene>
    <name evidence="3" type="primary">WBGene00090544</name>
</gene>
<feature type="compositionally biased region" description="Gly residues" evidence="1">
    <location>
        <begin position="905"/>
        <end position="921"/>
    </location>
</feature>
<keyword evidence="4" id="KW-1185">Reference proteome</keyword>
<evidence type="ECO:0000256" key="2">
    <source>
        <dbReference type="SAM" id="SignalP"/>
    </source>
</evidence>
<protein>
    <submittedName>
        <fullName evidence="3">Uncharacterized protein</fullName>
    </submittedName>
</protein>
<dbReference type="EnsemblMetazoa" id="PPA00990.1">
    <property type="protein sequence ID" value="PPA00990.1"/>
    <property type="gene ID" value="WBGene00090544"/>
</dbReference>
<feature type="compositionally biased region" description="Low complexity" evidence="1">
    <location>
        <begin position="336"/>
        <end position="347"/>
    </location>
</feature>
<feature type="compositionally biased region" description="Polar residues" evidence="1">
    <location>
        <begin position="316"/>
        <end position="335"/>
    </location>
</feature>
<evidence type="ECO:0000313" key="4">
    <source>
        <dbReference type="Proteomes" id="UP000005239"/>
    </source>
</evidence>
<organism evidence="3 4">
    <name type="scientific">Pristionchus pacificus</name>
    <name type="common">Parasitic nematode worm</name>
    <dbReference type="NCBI Taxonomy" id="54126"/>
    <lineage>
        <taxon>Eukaryota</taxon>
        <taxon>Metazoa</taxon>
        <taxon>Ecdysozoa</taxon>
        <taxon>Nematoda</taxon>
        <taxon>Chromadorea</taxon>
        <taxon>Rhabditida</taxon>
        <taxon>Rhabditina</taxon>
        <taxon>Diplogasteromorpha</taxon>
        <taxon>Diplogasteroidea</taxon>
        <taxon>Neodiplogasteridae</taxon>
        <taxon>Pristionchus</taxon>
    </lineage>
</organism>
<evidence type="ECO:0000256" key="1">
    <source>
        <dbReference type="SAM" id="MobiDB-lite"/>
    </source>
</evidence>
<dbReference type="AlphaFoldDB" id="A0A2A6BV11"/>
<feature type="compositionally biased region" description="Gly residues" evidence="1">
    <location>
        <begin position="847"/>
        <end position="859"/>
    </location>
</feature>
<feature type="compositionally biased region" description="Low complexity" evidence="1">
    <location>
        <begin position="830"/>
        <end position="846"/>
    </location>
</feature>
<feature type="compositionally biased region" description="Low complexity" evidence="1">
    <location>
        <begin position="880"/>
        <end position="904"/>
    </location>
</feature>
<keyword evidence="2" id="KW-0732">Signal</keyword>
<feature type="region of interest" description="Disordered" evidence="1">
    <location>
        <begin position="242"/>
        <end position="262"/>
    </location>
</feature>
<feature type="region of interest" description="Disordered" evidence="1">
    <location>
        <begin position="94"/>
        <end position="223"/>
    </location>
</feature>
<feature type="compositionally biased region" description="Polar residues" evidence="1">
    <location>
        <begin position="157"/>
        <end position="187"/>
    </location>
</feature>
<feature type="compositionally biased region" description="Low complexity" evidence="1">
    <location>
        <begin position="949"/>
        <end position="1188"/>
    </location>
</feature>